<name>A0A1A6H8U2_NEOLE</name>
<dbReference type="EMBL" id="LZPO01044449">
    <property type="protein sequence ID" value="OBS74280.1"/>
    <property type="molecule type" value="Genomic_DNA"/>
</dbReference>
<dbReference type="AlphaFoldDB" id="A0A1A6H8U2"/>
<comment type="caution">
    <text evidence="1">The sequence shown here is derived from an EMBL/GenBank/DDBJ whole genome shotgun (WGS) entry which is preliminary data.</text>
</comment>
<proteinExistence type="predicted"/>
<feature type="non-terminal residue" evidence="1">
    <location>
        <position position="1"/>
    </location>
</feature>
<keyword evidence="2" id="KW-1185">Reference proteome</keyword>
<accession>A0A1A6H8U2</accession>
<gene>
    <name evidence="1" type="ORF">A6R68_15187</name>
</gene>
<protein>
    <submittedName>
        <fullName evidence="1">Uncharacterized protein</fullName>
    </submittedName>
</protein>
<organism evidence="1 2">
    <name type="scientific">Neotoma lepida</name>
    <name type="common">Desert woodrat</name>
    <dbReference type="NCBI Taxonomy" id="56216"/>
    <lineage>
        <taxon>Eukaryota</taxon>
        <taxon>Metazoa</taxon>
        <taxon>Chordata</taxon>
        <taxon>Craniata</taxon>
        <taxon>Vertebrata</taxon>
        <taxon>Euteleostomi</taxon>
        <taxon>Mammalia</taxon>
        <taxon>Eutheria</taxon>
        <taxon>Euarchontoglires</taxon>
        <taxon>Glires</taxon>
        <taxon>Rodentia</taxon>
        <taxon>Myomorpha</taxon>
        <taxon>Muroidea</taxon>
        <taxon>Cricetidae</taxon>
        <taxon>Neotominae</taxon>
        <taxon>Neotoma</taxon>
    </lineage>
</organism>
<evidence type="ECO:0000313" key="1">
    <source>
        <dbReference type="EMBL" id="OBS74280.1"/>
    </source>
</evidence>
<reference evidence="1 2" key="1">
    <citation type="submission" date="2016-06" db="EMBL/GenBank/DDBJ databases">
        <title>The Draft Genome Sequence and Annotation of the Desert Woodrat Neotoma lepida.</title>
        <authorList>
            <person name="Campbell M."/>
            <person name="Oakeson K.F."/>
            <person name="Yandell M."/>
            <person name="Halpert J.R."/>
            <person name="Dearing D."/>
        </authorList>
    </citation>
    <scope>NUCLEOTIDE SEQUENCE [LARGE SCALE GENOMIC DNA]</scope>
    <source>
        <strain evidence="1">417</strain>
        <tissue evidence="1">Liver</tissue>
    </source>
</reference>
<feature type="non-terminal residue" evidence="1">
    <location>
        <position position="98"/>
    </location>
</feature>
<sequence length="98" mass="10993">ENVNSRAKENYSDEIACPEFKDCSQGAEFQAQERMEPDSLLKRTLQSHFKETHMKNNTASSGRGPSVISLLKGPIASFGRELMEVSREEIPQSFSEKA</sequence>
<evidence type="ECO:0000313" key="2">
    <source>
        <dbReference type="Proteomes" id="UP000092124"/>
    </source>
</evidence>
<dbReference type="Proteomes" id="UP000092124">
    <property type="component" value="Unassembled WGS sequence"/>
</dbReference>